<dbReference type="RefSeq" id="WP_207526727.1">
    <property type="nucleotide sequence ID" value="NZ_CP071518.1"/>
</dbReference>
<feature type="compositionally biased region" description="Low complexity" evidence="1">
    <location>
        <begin position="56"/>
        <end position="68"/>
    </location>
</feature>
<reference evidence="2 3" key="1">
    <citation type="submission" date="2021-03" db="EMBL/GenBank/DDBJ databases">
        <title>Lysobacter sp. nov. isolated from soil of gangwondo yeongwol, south Korea.</title>
        <authorList>
            <person name="Kim K.R."/>
            <person name="Kim K.H."/>
            <person name="Jeon C.O."/>
        </authorList>
    </citation>
    <scope>NUCLEOTIDE SEQUENCE [LARGE SCALE GENOMIC DNA]</scope>
    <source>
        <strain evidence="2 3">R19</strain>
    </source>
</reference>
<organism evidence="2 3">
    <name type="scientific">Agrilutibacter solisilvae</name>
    <dbReference type="NCBI Taxonomy" id="2763317"/>
    <lineage>
        <taxon>Bacteria</taxon>
        <taxon>Pseudomonadati</taxon>
        <taxon>Pseudomonadota</taxon>
        <taxon>Gammaproteobacteria</taxon>
        <taxon>Lysobacterales</taxon>
        <taxon>Lysobacteraceae</taxon>
        <taxon>Agrilutibacter</taxon>
    </lineage>
</organism>
<evidence type="ECO:0000313" key="2">
    <source>
        <dbReference type="EMBL" id="QSX78669.1"/>
    </source>
</evidence>
<proteinExistence type="predicted"/>
<feature type="region of interest" description="Disordered" evidence="1">
    <location>
        <begin position="47"/>
        <end position="76"/>
    </location>
</feature>
<gene>
    <name evidence="2" type="ORF">I8J32_001630</name>
</gene>
<sequence length="223" mass="22829">MLAAGVGVAAALAHAFPDELARAVATLRGWAAPDAPVAGSPVALPAPMAPSPSSPPASVATSPAVEVPEPAPAPVEPAAPMTVIQVIPPPRPEPYRVVRQRPDSAASPAVTAPRAAVRPSPQKAVVEALRAGTLRLATSSDLAAWKSRNGQAGAVFDERTRYMKAYVITRDFEIPDGLSGADAVLFLIQPGAPYPHGSEGHSPLLDMQSGACIGGICSMLTEE</sequence>
<dbReference type="Proteomes" id="UP000639274">
    <property type="component" value="Chromosome"/>
</dbReference>
<protein>
    <submittedName>
        <fullName evidence="2">Uncharacterized protein</fullName>
    </submittedName>
</protein>
<evidence type="ECO:0000313" key="3">
    <source>
        <dbReference type="Proteomes" id="UP000639274"/>
    </source>
</evidence>
<dbReference type="KEGG" id="lsf:I8J32_001630"/>
<name>A0A975AT24_9GAMM</name>
<keyword evidence="3" id="KW-1185">Reference proteome</keyword>
<evidence type="ECO:0000256" key="1">
    <source>
        <dbReference type="SAM" id="MobiDB-lite"/>
    </source>
</evidence>
<dbReference type="AlphaFoldDB" id="A0A975AT24"/>
<accession>A0A975AT24</accession>
<dbReference type="EMBL" id="CP071518">
    <property type="protein sequence ID" value="QSX78669.1"/>
    <property type="molecule type" value="Genomic_DNA"/>
</dbReference>